<evidence type="ECO:0000256" key="1">
    <source>
        <dbReference type="SAM" id="Phobius"/>
    </source>
</evidence>
<reference evidence="2 3" key="1">
    <citation type="journal article" date="2020" name="mSystems">
        <title>Defining Genomic and Predicted Metabolic Features of the Acetobacterium Genus.</title>
        <authorList>
            <person name="Ross D.E."/>
            <person name="Marshall C.W."/>
            <person name="Gulliver D."/>
            <person name="May H.D."/>
            <person name="Norman R.S."/>
        </authorList>
    </citation>
    <scope>NUCLEOTIDE SEQUENCE [LARGE SCALE GENOMIC DNA]</scope>
    <source>
        <strain evidence="2 3">DSM 9173</strain>
    </source>
</reference>
<accession>A0ABR6WMR0</accession>
<dbReference type="Proteomes" id="UP000653358">
    <property type="component" value="Unassembled WGS sequence"/>
</dbReference>
<keyword evidence="3" id="KW-1185">Reference proteome</keyword>
<keyword evidence="1" id="KW-0812">Transmembrane</keyword>
<feature type="transmembrane region" description="Helical" evidence="1">
    <location>
        <begin position="20"/>
        <end position="40"/>
    </location>
</feature>
<sequence>MNTNREIPQHSKASRKTVVLYLALIGVILIALILTGIILFQRLNTPLQFVPPGFDPSAQVGEPTPDIDLGYTTVNVEQGFEIKLCGRLFVKNNSVDINLTNPASNDVWMKTELQDKNGKVLAKSGIIKPGEYVQSIALLKNVTAEETNVKIVVIGYAPDTYASRGTVDMNTVLLKQKEFSIDP</sequence>
<proteinExistence type="predicted"/>
<organism evidence="2 3">
    <name type="scientific">Acetobacterium tundrae</name>
    <dbReference type="NCBI Taxonomy" id="132932"/>
    <lineage>
        <taxon>Bacteria</taxon>
        <taxon>Bacillati</taxon>
        <taxon>Bacillota</taxon>
        <taxon>Clostridia</taxon>
        <taxon>Eubacteriales</taxon>
        <taxon>Eubacteriaceae</taxon>
        <taxon>Acetobacterium</taxon>
    </lineage>
</organism>
<gene>
    <name evidence="2" type="ORF">GH807_11745</name>
</gene>
<keyword evidence="1" id="KW-1133">Transmembrane helix</keyword>
<protein>
    <recommendedName>
        <fullName evidence="4">DUF4352 domain-containing protein</fullName>
    </recommendedName>
</protein>
<dbReference type="RefSeq" id="WP_148603956.1">
    <property type="nucleotide sequence ID" value="NZ_RXYB01000011.1"/>
</dbReference>
<evidence type="ECO:0008006" key="4">
    <source>
        <dbReference type="Google" id="ProtNLM"/>
    </source>
</evidence>
<comment type="caution">
    <text evidence="2">The sequence shown here is derived from an EMBL/GenBank/DDBJ whole genome shotgun (WGS) entry which is preliminary data.</text>
</comment>
<name>A0ABR6WMR0_9FIRM</name>
<dbReference type="EMBL" id="WJBB01000014">
    <property type="protein sequence ID" value="MBC3797716.1"/>
    <property type="molecule type" value="Genomic_DNA"/>
</dbReference>
<evidence type="ECO:0000313" key="2">
    <source>
        <dbReference type="EMBL" id="MBC3797716.1"/>
    </source>
</evidence>
<keyword evidence="1" id="KW-0472">Membrane</keyword>
<evidence type="ECO:0000313" key="3">
    <source>
        <dbReference type="Proteomes" id="UP000653358"/>
    </source>
</evidence>